<feature type="compositionally biased region" description="Acidic residues" evidence="1">
    <location>
        <begin position="41"/>
        <end position="60"/>
    </location>
</feature>
<evidence type="ECO:0000256" key="1">
    <source>
        <dbReference type="SAM" id="MobiDB-lite"/>
    </source>
</evidence>
<proteinExistence type="predicted"/>
<reference evidence="3" key="3">
    <citation type="submission" date="2018-08" db="EMBL/GenBank/DDBJ databases">
        <authorList>
            <person name="Guldener U."/>
        </authorList>
    </citation>
    <scope>NUCLEOTIDE SEQUENCE</scope>
    <source>
        <strain evidence="3">UB2</strain>
    </source>
</reference>
<dbReference type="EMBL" id="LT558127">
    <property type="protein sequence ID" value="SAM83662.1"/>
    <property type="molecule type" value="Genomic_DNA"/>
</dbReference>
<reference evidence="2" key="1">
    <citation type="submission" date="2016-04" db="EMBL/GenBank/DDBJ databases">
        <authorList>
            <person name="Evans L.H."/>
            <person name="Alamgir A."/>
            <person name="Owens N."/>
            <person name="Weber N.D."/>
            <person name="Virtaneva K."/>
            <person name="Barbian K."/>
            <person name="Babar A."/>
            <person name="Rosenke K."/>
        </authorList>
    </citation>
    <scope>NUCLEOTIDE SEQUENCE</scope>
    <source>
        <strain evidence="2">UB2112</strain>
    </source>
</reference>
<evidence type="ECO:0000313" key="2">
    <source>
        <dbReference type="EMBL" id="SAM83662.1"/>
    </source>
</evidence>
<name>A0A1K0H769_9BASI</name>
<protein>
    <submittedName>
        <fullName evidence="2">Uncharacterized protein</fullName>
    </submittedName>
</protein>
<dbReference type="EMBL" id="ULHB01000001">
    <property type="protein sequence ID" value="SYW73814.1"/>
    <property type="molecule type" value="Genomic_DNA"/>
</dbReference>
<dbReference type="Proteomes" id="UP000658997">
    <property type="component" value="Unassembled WGS sequence"/>
</dbReference>
<reference evidence="4" key="2">
    <citation type="submission" date="2016-04" db="EMBL/GenBank/DDBJ databases">
        <authorList>
            <person name="Guldener U."/>
            <person name="Guldener U."/>
        </authorList>
    </citation>
    <scope>NUCLEOTIDE SEQUENCE [LARGE SCALE GENOMIC DNA]</scope>
    <source>
        <strain evidence="4">UB2112</strain>
    </source>
</reference>
<keyword evidence="5" id="KW-1185">Reference proteome</keyword>
<evidence type="ECO:0000313" key="3">
    <source>
        <dbReference type="EMBL" id="SYW73814.1"/>
    </source>
</evidence>
<dbReference type="AlphaFoldDB" id="A0A1K0H769"/>
<accession>A0A1K0H769</accession>
<dbReference type="Proteomes" id="UP000179920">
    <property type="component" value="Chromosome XI"/>
</dbReference>
<evidence type="ECO:0000313" key="5">
    <source>
        <dbReference type="Proteomes" id="UP000658997"/>
    </source>
</evidence>
<evidence type="ECO:0000313" key="4">
    <source>
        <dbReference type="Proteomes" id="UP000179920"/>
    </source>
</evidence>
<feature type="region of interest" description="Disordered" evidence="1">
    <location>
        <begin position="41"/>
        <end position="78"/>
    </location>
</feature>
<gene>
    <name evidence="3" type="ORF">UBRO2_00089</name>
    <name evidence="2" type="ORF">UBRO_20099</name>
</gene>
<organism evidence="2 4">
    <name type="scientific">Ustilago bromivora</name>
    <dbReference type="NCBI Taxonomy" id="307758"/>
    <lineage>
        <taxon>Eukaryota</taxon>
        <taxon>Fungi</taxon>
        <taxon>Dikarya</taxon>
        <taxon>Basidiomycota</taxon>
        <taxon>Ustilaginomycotina</taxon>
        <taxon>Ustilaginomycetes</taxon>
        <taxon>Ustilaginales</taxon>
        <taxon>Ustilaginaceae</taxon>
        <taxon>Ustilago</taxon>
    </lineage>
</organism>
<sequence>MRNVKFECEMLSDAIIDTDNYQPYQQPQVCQVQLDLEVELELADPDPLDDDDKSDDDSDDSSLTSVPSTASPLMEEDDPSDFQVQYLATAEVLASPDASIEEHELELDTNTQRDAVLHNLALSIIQPLLAADRMAYGLISLAGVGPQTLNDDPTTVPQAKVSPIWPKWEEAVNIELDSLVNTGTWTIIDLP</sequence>